<keyword evidence="2" id="KW-1185">Reference proteome</keyword>
<name>A0A0C3L5X0_9AGAM</name>
<dbReference type="Proteomes" id="UP000054248">
    <property type="component" value="Unassembled WGS sequence"/>
</dbReference>
<protein>
    <recommendedName>
        <fullName evidence="3">BTB domain-containing protein</fullName>
    </recommendedName>
</protein>
<gene>
    <name evidence="1" type="ORF">M407DRAFT_33457</name>
</gene>
<accession>A0A0C3L5X0</accession>
<reference evidence="1 2" key="1">
    <citation type="submission" date="2014-04" db="EMBL/GenBank/DDBJ databases">
        <authorList>
            <consortium name="DOE Joint Genome Institute"/>
            <person name="Kuo A."/>
            <person name="Girlanda M."/>
            <person name="Perotto S."/>
            <person name="Kohler A."/>
            <person name="Nagy L.G."/>
            <person name="Floudas D."/>
            <person name="Copeland A."/>
            <person name="Barry K.W."/>
            <person name="Cichocki N."/>
            <person name="Veneault-Fourrey C."/>
            <person name="LaButti K."/>
            <person name="Lindquist E.A."/>
            <person name="Lipzen A."/>
            <person name="Lundell T."/>
            <person name="Morin E."/>
            <person name="Murat C."/>
            <person name="Sun H."/>
            <person name="Tunlid A."/>
            <person name="Henrissat B."/>
            <person name="Grigoriev I.V."/>
            <person name="Hibbett D.S."/>
            <person name="Martin F."/>
            <person name="Nordberg H.P."/>
            <person name="Cantor M.N."/>
            <person name="Hua S.X."/>
        </authorList>
    </citation>
    <scope>NUCLEOTIDE SEQUENCE [LARGE SCALE GENOMIC DNA]</scope>
    <source>
        <strain evidence="1 2">MUT 4182</strain>
    </source>
</reference>
<evidence type="ECO:0008006" key="3">
    <source>
        <dbReference type="Google" id="ProtNLM"/>
    </source>
</evidence>
<proteinExistence type="predicted"/>
<sequence>MSKDNIKRTPLSRHPRHYGSEHLTFAVDGYLFQLQVRRLKESKYFQDMLGSEHLGGSVEGRSDEHPIALGSITSFEMESFVDVLDARVFDKEVKREWKQLAAALHLATMWEFEDVRARLIKDMSQIINNGGVDPLDRVEVSIQCRVSNWLHPAYQELCDRAEGVTTVEAKRLGMDRLAAIYRVRDRRHANNAAQNSSRCSYCSRNSFYGSYNNVVQTVQTPTLDLIKAEDVLSSVEVPLPCPSV</sequence>
<organism evidence="1 2">
    <name type="scientific">Tulasnella calospora MUT 4182</name>
    <dbReference type="NCBI Taxonomy" id="1051891"/>
    <lineage>
        <taxon>Eukaryota</taxon>
        <taxon>Fungi</taxon>
        <taxon>Dikarya</taxon>
        <taxon>Basidiomycota</taxon>
        <taxon>Agaricomycotina</taxon>
        <taxon>Agaricomycetes</taxon>
        <taxon>Cantharellales</taxon>
        <taxon>Tulasnellaceae</taxon>
        <taxon>Tulasnella</taxon>
    </lineage>
</organism>
<dbReference type="EMBL" id="KN823465">
    <property type="protein sequence ID" value="KIO16902.1"/>
    <property type="molecule type" value="Genomic_DNA"/>
</dbReference>
<dbReference type="AlphaFoldDB" id="A0A0C3L5X0"/>
<evidence type="ECO:0000313" key="2">
    <source>
        <dbReference type="Proteomes" id="UP000054248"/>
    </source>
</evidence>
<reference evidence="2" key="2">
    <citation type="submission" date="2015-01" db="EMBL/GenBank/DDBJ databases">
        <title>Evolutionary Origins and Diversification of the Mycorrhizal Mutualists.</title>
        <authorList>
            <consortium name="DOE Joint Genome Institute"/>
            <consortium name="Mycorrhizal Genomics Consortium"/>
            <person name="Kohler A."/>
            <person name="Kuo A."/>
            <person name="Nagy L.G."/>
            <person name="Floudas D."/>
            <person name="Copeland A."/>
            <person name="Barry K.W."/>
            <person name="Cichocki N."/>
            <person name="Veneault-Fourrey C."/>
            <person name="LaButti K."/>
            <person name="Lindquist E.A."/>
            <person name="Lipzen A."/>
            <person name="Lundell T."/>
            <person name="Morin E."/>
            <person name="Murat C."/>
            <person name="Riley R."/>
            <person name="Ohm R."/>
            <person name="Sun H."/>
            <person name="Tunlid A."/>
            <person name="Henrissat B."/>
            <person name="Grigoriev I.V."/>
            <person name="Hibbett D.S."/>
            <person name="Martin F."/>
        </authorList>
    </citation>
    <scope>NUCLEOTIDE SEQUENCE [LARGE SCALE GENOMIC DNA]</scope>
    <source>
        <strain evidence="2">MUT 4182</strain>
    </source>
</reference>
<dbReference type="STRING" id="1051891.A0A0C3L5X0"/>
<dbReference type="OrthoDB" id="2367075at2759"/>
<evidence type="ECO:0000313" key="1">
    <source>
        <dbReference type="EMBL" id="KIO16902.1"/>
    </source>
</evidence>
<dbReference type="HOGENOM" id="CLU_047592_3_0_1"/>